<proteinExistence type="predicted"/>
<evidence type="ECO:0000313" key="2">
    <source>
        <dbReference type="Proteomes" id="UP001062846"/>
    </source>
</evidence>
<accession>A0ACC0LJB3</accession>
<keyword evidence="2" id="KW-1185">Reference proteome</keyword>
<name>A0ACC0LJB3_RHOML</name>
<gene>
    <name evidence="1" type="ORF">RHMOL_Rhmol12G0134700</name>
</gene>
<sequence>MSTTLNQLFDLQEQICYVQCGYCTTILLVSVPYGSLTMVVTVRCGHCTSLLSVNMLKASFIPLNLFASLTQDHDQAFTQ</sequence>
<protein>
    <submittedName>
        <fullName evidence="1">Uncharacterized protein</fullName>
    </submittedName>
</protein>
<dbReference type="EMBL" id="CM046399">
    <property type="protein sequence ID" value="KAI8528233.1"/>
    <property type="molecule type" value="Genomic_DNA"/>
</dbReference>
<evidence type="ECO:0000313" key="1">
    <source>
        <dbReference type="EMBL" id="KAI8528233.1"/>
    </source>
</evidence>
<comment type="caution">
    <text evidence="1">The sequence shown here is derived from an EMBL/GenBank/DDBJ whole genome shotgun (WGS) entry which is preliminary data.</text>
</comment>
<reference evidence="1" key="1">
    <citation type="submission" date="2022-02" db="EMBL/GenBank/DDBJ databases">
        <title>Plant Genome Project.</title>
        <authorList>
            <person name="Zhang R.-G."/>
        </authorList>
    </citation>
    <scope>NUCLEOTIDE SEQUENCE</scope>
    <source>
        <strain evidence="1">AT1</strain>
    </source>
</reference>
<organism evidence="1 2">
    <name type="scientific">Rhododendron molle</name>
    <name type="common">Chinese azalea</name>
    <name type="synonym">Azalea mollis</name>
    <dbReference type="NCBI Taxonomy" id="49168"/>
    <lineage>
        <taxon>Eukaryota</taxon>
        <taxon>Viridiplantae</taxon>
        <taxon>Streptophyta</taxon>
        <taxon>Embryophyta</taxon>
        <taxon>Tracheophyta</taxon>
        <taxon>Spermatophyta</taxon>
        <taxon>Magnoliopsida</taxon>
        <taxon>eudicotyledons</taxon>
        <taxon>Gunneridae</taxon>
        <taxon>Pentapetalae</taxon>
        <taxon>asterids</taxon>
        <taxon>Ericales</taxon>
        <taxon>Ericaceae</taxon>
        <taxon>Ericoideae</taxon>
        <taxon>Rhodoreae</taxon>
        <taxon>Rhododendron</taxon>
    </lineage>
</organism>
<dbReference type="Proteomes" id="UP001062846">
    <property type="component" value="Chromosome 12"/>
</dbReference>